<keyword evidence="1" id="KW-1133">Transmembrane helix</keyword>
<evidence type="ECO:0000313" key="2">
    <source>
        <dbReference type="EMBL" id="GGA86807.1"/>
    </source>
</evidence>
<evidence type="ECO:0000256" key="1">
    <source>
        <dbReference type="SAM" id="Phobius"/>
    </source>
</evidence>
<accession>A0A8J2U8K9</accession>
<proteinExistence type="predicted"/>
<name>A0A8J2U8K9_9BACT</name>
<reference evidence="2" key="2">
    <citation type="submission" date="2020-09" db="EMBL/GenBank/DDBJ databases">
        <authorList>
            <person name="Sun Q."/>
            <person name="Zhou Y."/>
        </authorList>
    </citation>
    <scope>NUCLEOTIDE SEQUENCE</scope>
    <source>
        <strain evidence="2">CGMCC 1.15448</strain>
    </source>
</reference>
<reference evidence="2" key="1">
    <citation type="journal article" date="2014" name="Int. J. Syst. Evol. Microbiol.">
        <title>Complete genome sequence of Corynebacterium casei LMG S-19264T (=DSM 44701T), isolated from a smear-ripened cheese.</title>
        <authorList>
            <consortium name="US DOE Joint Genome Institute (JGI-PGF)"/>
            <person name="Walter F."/>
            <person name="Albersmeier A."/>
            <person name="Kalinowski J."/>
            <person name="Ruckert C."/>
        </authorList>
    </citation>
    <scope>NUCLEOTIDE SEQUENCE</scope>
    <source>
        <strain evidence="2">CGMCC 1.15448</strain>
    </source>
</reference>
<dbReference type="RefSeq" id="WP_188928665.1">
    <property type="nucleotide sequence ID" value="NZ_BMJC01000001.1"/>
</dbReference>
<sequence length="142" mass="16594">MFYPLTQPGKALFPGIVLLFFFIPVHLPGAPARNYFYSFPSDTPNLPEKTLYKRDTALEYVPSGIIRREKNGDIVITVPADALGRYKVRFFDDKDELLFEIRQIRDPLLIIEKYNFCHAGLFRYDLYRDNGLVERRSFRIGP</sequence>
<protein>
    <submittedName>
        <fullName evidence="2">Uncharacterized protein</fullName>
    </submittedName>
</protein>
<comment type="caution">
    <text evidence="2">The sequence shown here is derived from an EMBL/GenBank/DDBJ whole genome shotgun (WGS) entry which is preliminary data.</text>
</comment>
<dbReference type="EMBL" id="BMJC01000001">
    <property type="protein sequence ID" value="GGA86807.1"/>
    <property type="molecule type" value="Genomic_DNA"/>
</dbReference>
<keyword evidence="3" id="KW-1185">Reference proteome</keyword>
<keyword evidence="1" id="KW-0812">Transmembrane</keyword>
<gene>
    <name evidence="2" type="ORF">GCM10011511_07350</name>
</gene>
<organism evidence="2 3">
    <name type="scientific">Puia dinghuensis</name>
    <dbReference type="NCBI Taxonomy" id="1792502"/>
    <lineage>
        <taxon>Bacteria</taxon>
        <taxon>Pseudomonadati</taxon>
        <taxon>Bacteroidota</taxon>
        <taxon>Chitinophagia</taxon>
        <taxon>Chitinophagales</taxon>
        <taxon>Chitinophagaceae</taxon>
        <taxon>Puia</taxon>
    </lineage>
</organism>
<dbReference type="Proteomes" id="UP000607559">
    <property type="component" value="Unassembled WGS sequence"/>
</dbReference>
<evidence type="ECO:0000313" key="3">
    <source>
        <dbReference type="Proteomes" id="UP000607559"/>
    </source>
</evidence>
<dbReference type="AlphaFoldDB" id="A0A8J2U8K9"/>
<feature type="transmembrane region" description="Helical" evidence="1">
    <location>
        <begin position="12"/>
        <end position="30"/>
    </location>
</feature>
<keyword evidence="1" id="KW-0472">Membrane</keyword>